<name>A0A2Z4FN05_9DELT</name>
<dbReference type="AlphaFoldDB" id="A0A2Z4FN05"/>
<dbReference type="KEGG" id="bsed:DN745_13950"/>
<dbReference type="OrthoDB" id="5516383at2"/>
<feature type="chain" id="PRO_5016329942" evidence="1">
    <location>
        <begin position="31"/>
        <end position="167"/>
    </location>
</feature>
<dbReference type="Pfam" id="PF02635">
    <property type="entry name" value="DsrE"/>
    <property type="match status" value="1"/>
</dbReference>
<protein>
    <submittedName>
        <fullName evidence="2">Uncharacterized protein</fullName>
    </submittedName>
</protein>
<evidence type="ECO:0000256" key="1">
    <source>
        <dbReference type="SAM" id="SignalP"/>
    </source>
</evidence>
<proteinExistence type="predicted"/>
<reference evidence="2 3" key="1">
    <citation type="submission" date="2018-06" db="EMBL/GenBank/DDBJ databases">
        <title>Lujinxingia sediminis gen. nov. sp. nov., a new facultative anaerobic member of the class Deltaproteobacteria, and proposal of Lujinxingaceae fam. nov.</title>
        <authorList>
            <person name="Guo L.-Y."/>
            <person name="Li C.-M."/>
            <person name="Wang S."/>
            <person name="Du Z.-J."/>
        </authorList>
    </citation>
    <scope>NUCLEOTIDE SEQUENCE [LARGE SCALE GENOMIC DNA]</scope>
    <source>
        <strain evidence="2 3">FA350</strain>
    </source>
</reference>
<dbReference type="PANTHER" id="PTHR37691">
    <property type="entry name" value="BLR3518 PROTEIN"/>
    <property type="match status" value="1"/>
</dbReference>
<feature type="signal peptide" evidence="1">
    <location>
        <begin position="1"/>
        <end position="30"/>
    </location>
</feature>
<dbReference type="Proteomes" id="UP000249799">
    <property type="component" value="Chromosome"/>
</dbReference>
<dbReference type="Gene3D" id="3.40.1260.10">
    <property type="entry name" value="DsrEFH-like"/>
    <property type="match status" value="1"/>
</dbReference>
<dbReference type="PANTHER" id="PTHR37691:SF1">
    <property type="entry name" value="BLR3518 PROTEIN"/>
    <property type="match status" value="1"/>
</dbReference>
<dbReference type="InterPro" id="IPR027396">
    <property type="entry name" value="DsrEFH-like"/>
</dbReference>
<dbReference type="SUPFAM" id="SSF75169">
    <property type="entry name" value="DsrEFH-like"/>
    <property type="match status" value="1"/>
</dbReference>
<keyword evidence="3" id="KW-1185">Reference proteome</keyword>
<gene>
    <name evidence="2" type="ORF">DN745_13950</name>
</gene>
<keyword evidence="1" id="KW-0732">Signal</keyword>
<sequence length="167" mass="17515">MSFTEPNMLLSTTKKLLSLMILLVGLTALASGCATAGAESQPQALGANAQQAEQPHKAAIGVRTERHLQVGLLTARQMFQGVGGYQADQVTIVVCGPAVEFLLADTDIQAEIERTEKEGDVRVVACGITLEAMNIDPAALAPSVEVVPNGFIELARLQAAGYEAVVL</sequence>
<organism evidence="2 3">
    <name type="scientific">Bradymonas sediminis</name>
    <dbReference type="NCBI Taxonomy" id="1548548"/>
    <lineage>
        <taxon>Bacteria</taxon>
        <taxon>Deltaproteobacteria</taxon>
        <taxon>Bradymonadales</taxon>
        <taxon>Bradymonadaceae</taxon>
        <taxon>Bradymonas</taxon>
    </lineage>
</organism>
<dbReference type="InterPro" id="IPR003787">
    <property type="entry name" value="Sulphur_relay_DsrE/F-like"/>
</dbReference>
<dbReference type="EMBL" id="CP030032">
    <property type="protein sequence ID" value="AWV90371.1"/>
    <property type="molecule type" value="Genomic_DNA"/>
</dbReference>
<accession>A0A2Z4FN05</accession>
<evidence type="ECO:0000313" key="3">
    <source>
        <dbReference type="Proteomes" id="UP000249799"/>
    </source>
</evidence>
<evidence type="ECO:0000313" key="2">
    <source>
        <dbReference type="EMBL" id="AWV90371.1"/>
    </source>
</evidence>